<sequence length="32" mass="3544">MKKLYFDEDALAYIVIAGYFAVASIVSVIVAY</sequence>
<keyword evidence="3" id="KW-1185">Reference proteome</keyword>
<feature type="transmembrane region" description="Helical" evidence="1">
    <location>
        <begin position="12"/>
        <end position="31"/>
    </location>
</feature>
<accession>A0A1N6UCD4</accession>
<proteinExistence type="predicted"/>
<dbReference type="AlphaFoldDB" id="A0A1N6UCD4"/>
<gene>
    <name evidence="2" type="ORF">SAMN05421545_0813</name>
</gene>
<evidence type="ECO:0000256" key="1">
    <source>
        <dbReference type="SAM" id="Phobius"/>
    </source>
</evidence>
<dbReference type="Proteomes" id="UP000185924">
    <property type="component" value="Unassembled WGS sequence"/>
</dbReference>
<protein>
    <submittedName>
        <fullName evidence="2">Uncharacterized protein</fullName>
    </submittedName>
</protein>
<dbReference type="EMBL" id="FTNM01000001">
    <property type="protein sequence ID" value="SIQ63243.1"/>
    <property type="molecule type" value="Genomic_DNA"/>
</dbReference>
<keyword evidence="1" id="KW-0472">Membrane</keyword>
<name>A0A1N6UCD4_9BACT</name>
<evidence type="ECO:0000313" key="3">
    <source>
        <dbReference type="Proteomes" id="UP000185924"/>
    </source>
</evidence>
<evidence type="ECO:0000313" key="2">
    <source>
        <dbReference type="EMBL" id="SIQ63243.1"/>
    </source>
</evidence>
<organism evidence="2 3">
    <name type="scientific">Pontibacter lucknowensis</name>
    <dbReference type="NCBI Taxonomy" id="1077936"/>
    <lineage>
        <taxon>Bacteria</taxon>
        <taxon>Pseudomonadati</taxon>
        <taxon>Bacteroidota</taxon>
        <taxon>Cytophagia</taxon>
        <taxon>Cytophagales</taxon>
        <taxon>Hymenobacteraceae</taxon>
        <taxon>Pontibacter</taxon>
    </lineage>
</organism>
<keyword evidence="1" id="KW-0812">Transmembrane</keyword>
<keyword evidence="1" id="KW-1133">Transmembrane helix</keyword>
<reference evidence="3" key="1">
    <citation type="submission" date="2017-01" db="EMBL/GenBank/DDBJ databases">
        <authorList>
            <person name="Varghese N."/>
            <person name="Submissions S."/>
        </authorList>
    </citation>
    <scope>NUCLEOTIDE SEQUENCE [LARGE SCALE GENOMIC DNA]</scope>
    <source>
        <strain evidence="3">DM9</strain>
    </source>
</reference>